<keyword evidence="1" id="KW-0472">Membrane</keyword>
<feature type="transmembrane region" description="Helical" evidence="1">
    <location>
        <begin position="80"/>
        <end position="100"/>
    </location>
</feature>
<sequence>MLLFGSLVFFVVWSCDGVMSWGGDNALYLMHASNLLTNHAYAATGYVQNPWAYLSPQSYPPGLPLLIAWVWSWTGFDVLAFQYALSTVFCLAIGAFAGLIHRDLVTARGGATIWSALIACVGFNPVLVSIGTDILSDGLFLACVCCGLWALESAYRRQDARHTRLLLAALGGIAIGYGVSTRVFGWMLLVAIPAFEMLRFRRATNTGATAVMTALVVYAAMEAVTMLSVVDAPTGMSAAPGEGYGALFIAGLWEHLGALPGRVLGAIMAYASGAGSYLVLDWPVGPGSQEPGMWRYGLTAIALMAGLHGFVHNVRRQLQLRDVFCVLYLLALLPWGAHTARYLLPVIPFFFFYMCISLHALARYLPSRIATCASLVIVLVVGSVYAGQYHRQFEHEASLRSFAPNSPVARSLFTYIRRQTPADALIVFRKPRVVSLFTDRYAVTLTDTANPVPNDTRVLDYMNRIDADYLLESRRLDGDTLSGLLARHAPRFRPVYRNPQFILYQYRAKPTSANP</sequence>
<dbReference type="InParanoid" id="A0A423PJA0"/>
<reference evidence="2 3" key="1">
    <citation type="submission" date="2013-10" db="EMBL/GenBank/DDBJ databases">
        <title>Salinisphaera japonica YTM-1 Genome Sequencing.</title>
        <authorList>
            <person name="Lai Q."/>
            <person name="Li C."/>
            <person name="Shao Z."/>
        </authorList>
    </citation>
    <scope>NUCLEOTIDE SEQUENCE [LARGE SCALE GENOMIC DNA]</scope>
    <source>
        <strain evidence="2 3">YTM-1</strain>
    </source>
</reference>
<dbReference type="AlphaFoldDB" id="A0A423PJA0"/>
<keyword evidence="3" id="KW-1185">Reference proteome</keyword>
<name>A0A423PJA0_9GAMM</name>
<gene>
    <name evidence="2" type="ORF">SAJA_12690</name>
</gene>
<evidence type="ECO:0000256" key="1">
    <source>
        <dbReference type="SAM" id="Phobius"/>
    </source>
</evidence>
<feature type="transmembrane region" description="Helical" evidence="1">
    <location>
        <begin position="318"/>
        <end position="336"/>
    </location>
</feature>
<dbReference type="Proteomes" id="UP000285310">
    <property type="component" value="Unassembled WGS sequence"/>
</dbReference>
<evidence type="ECO:0008006" key="4">
    <source>
        <dbReference type="Google" id="ProtNLM"/>
    </source>
</evidence>
<accession>A0A423PJA0</accession>
<comment type="caution">
    <text evidence="2">The sequence shown here is derived from an EMBL/GenBank/DDBJ whole genome shotgun (WGS) entry which is preliminary data.</text>
</comment>
<keyword evidence="1" id="KW-0812">Transmembrane</keyword>
<organism evidence="2 3">
    <name type="scientific">Salinisphaera japonica YTM-1</name>
    <dbReference type="NCBI Taxonomy" id="1209778"/>
    <lineage>
        <taxon>Bacteria</taxon>
        <taxon>Pseudomonadati</taxon>
        <taxon>Pseudomonadota</taxon>
        <taxon>Gammaproteobacteria</taxon>
        <taxon>Salinisphaerales</taxon>
        <taxon>Salinisphaeraceae</taxon>
        <taxon>Salinisphaera</taxon>
    </lineage>
</organism>
<proteinExistence type="predicted"/>
<evidence type="ECO:0000313" key="2">
    <source>
        <dbReference type="EMBL" id="ROO25663.1"/>
    </source>
</evidence>
<evidence type="ECO:0000313" key="3">
    <source>
        <dbReference type="Proteomes" id="UP000285310"/>
    </source>
</evidence>
<feature type="transmembrane region" description="Helical" evidence="1">
    <location>
        <begin position="112"/>
        <end position="132"/>
    </location>
</feature>
<protein>
    <recommendedName>
        <fullName evidence="4">Glycosyltransferase RgtA/B/C/D-like domain-containing protein</fullName>
    </recommendedName>
</protein>
<dbReference type="EMBL" id="AYKG01000045">
    <property type="protein sequence ID" value="ROO25663.1"/>
    <property type="molecule type" value="Genomic_DNA"/>
</dbReference>
<keyword evidence="1" id="KW-1133">Transmembrane helix</keyword>
<feature type="transmembrane region" description="Helical" evidence="1">
    <location>
        <begin position="369"/>
        <end position="387"/>
    </location>
</feature>
<feature type="transmembrane region" description="Helical" evidence="1">
    <location>
        <begin position="292"/>
        <end position="311"/>
    </location>
</feature>
<feature type="transmembrane region" description="Helical" evidence="1">
    <location>
        <begin position="207"/>
        <end position="230"/>
    </location>
</feature>
<feature type="transmembrane region" description="Helical" evidence="1">
    <location>
        <begin position="167"/>
        <end position="195"/>
    </location>
</feature>